<feature type="binding site" evidence="9">
    <location>
        <position position="100"/>
    </location>
    <ligand>
        <name>substrate</name>
    </ligand>
</feature>
<organism evidence="13 14">
    <name type="scientific">Microbacterium deminutum</name>
    <dbReference type="NCBI Taxonomy" id="344164"/>
    <lineage>
        <taxon>Bacteria</taxon>
        <taxon>Bacillati</taxon>
        <taxon>Actinomycetota</taxon>
        <taxon>Actinomycetes</taxon>
        <taxon>Micrococcales</taxon>
        <taxon>Microbacteriaceae</taxon>
        <taxon>Microbacterium</taxon>
    </lineage>
</organism>
<keyword evidence="2 9" id="KW-0312">Gluconeogenesis</keyword>
<evidence type="ECO:0000256" key="5">
    <source>
        <dbReference type="ARBA" id="ARBA00022793"/>
    </source>
</evidence>
<comment type="cofactor">
    <cofactor evidence="9">
        <name>Mn(2+)</name>
        <dbReference type="ChEBI" id="CHEBI:29035"/>
    </cofactor>
    <text evidence="9">Binds 1 Mn(2+) ion per subunit.</text>
</comment>
<dbReference type="Gene3D" id="2.170.8.10">
    <property type="entry name" value="Phosphoenolpyruvate Carboxykinase, domain 2"/>
    <property type="match status" value="1"/>
</dbReference>
<dbReference type="PANTHER" id="PTHR11561">
    <property type="entry name" value="PHOSPHOENOLPYRUVATE CARBOXYKINASE"/>
    <property type="match status" value="1"/>
</dbReference>
<feature type="domain" description="Phosphoenolpyruvate carboxykinase GTP-utilising N-terminal" evidence="12">
    <location>
        <begin position="41"/>
        <end position="260"/>
    </location>
</feature>
<comment type="subcellular location">
    <subcellularLocation>
        <location evidence="9">Cytoplasm</location>
    </subcellularLocation>
</comment>
<feature type="binding site" evidence="9">
    <location>
        <begin position="405"/>
        <end position="407"/>
    </location>
    <ligand>
        <name>substrate</name>
    </ligand>
</feature>
<evidence type="ECO:0000259" key="12">
    <source>
        <dbReference type="Pfam" id="PF17297"/>
    </source>
</evidence>
<dbReference type="PIRSF" id="PIRSF001348">
    <property type="entry name" value="PEP_carboxykinase_GTP"/>
    <property type="match status" value="1"/>
</dbReference>
<dbReference type="Pfam" id="PF00821">
    <property type="entry name" value="PEPCK_GTP"/>
    <property type="match status" value="1"/>
</dbReference>
<dbReference type="InterPro" id="IPR035078">
    <property type="entry name" value="PEP_carboxykinase_GTP_N"/>
</dbReference>
<dbReference type="PANTHER" id="PTHR11561:SF0">
    <property type="entry name" value="PHOSPHOENOLPYRUVATE CARBOXYKINASE [GTP]-RELATED"/>
    <property type="match status" value="1"/>
</dbReference>
<evidence type="ECO:0000313" key="14">
    <source>
        <dbReference type="Proteomes" id="UP001499933"/>
    </source>
</evidence>
<evidence type="ECO:0000256" key="4">
    <source>
        <dbReference type="ARBA" id="ARBA00022741"/>
    </source>
</evidence>
<evidence type="ECO:0000256" key="3">
    <source>
        <dbReference type="ARBA" id="ARBA00022723"/>
    </source>
</evidence>
<feature type="binding site" evidence="9">
    <location>
        <position position="438"/>
    </location>
    <ligand>
        <name>GTP</name>
        <dbReference type="ChEBI" id="CHEBI:37565"/>
    </ligand>
</feature>
<dbReference type="InterPro" id="IPR008210">
    <property type="entry name" value="PEP_carboxykinase_N"/>
</dbReference>
<proteinExistence type="inferred from homology"/>
<feature type="binding site" evidence="9">
    <location>
        <begin position="533"/>
        <end position="536"/>
    </location>
    <ligand>
        <name>GTP</name>
        <dbReference type="ChEBI" id="CHEBI:37565"/>
    </ligand>
</feature>
<comment type="subunit">
    <text evidence="9">Monomer.</text>
</comment>
<dbReference type="RefSeq" id="WP_344090701.1">
    <property type="nucleotide sequence ID" value="NZ_BAAAOG010000001.1"/>
</dbReference>
<comment type="catalytic activity">
    <reaction evidence="9">
        <text>oxaloacetate + GTP = phosphoenolpyruvate + GDP + CO2</text>
        <dbReference type="Rhea" id="RHEA:10388"/>
        <dbReference type="ChEBI" id="CHEBI:16452"/>
        <dbReference type="ChEBI" id="CHEBI:16526"/>
        <dbReference type="ChEBI" id="CHEBI:37565"/>
        <dbReference type="ChEBI" id="CHEBI:58189"/>
        <dbReference type="ChEBI" id="CHEBI:58702"/>
        <dbReference type="EC" id="4.1.1.32"/>
    </reaction>
</comment>
<keyword evidence="5 9" id="KW-0210">Decarboxylase</keyword>
<keyword evidence="14" id="KW-1185">Reference proteome</keyword>
<feature type="binding site" evidence="9">
    <location>
        <position position="248"/>
    </location>
    <ligand>
        <name>Mn(2+)</name>
        <dbReference type="ChEBI" id="CHEBI:29035"/>
    </ligand>
</feature>
<feature type="binding site" evidence="9">
    <location>
        <begin position="291"/>
        <end position="296"/>
    </location>
    <ligand>
        <name>GTP</name>
        <dbReference type="ChEBI" id="CHEBI:37565"/>
    </ligand>
</feature>
<feature type="region of interest" description="Disordered" evidence="10">
    <location>
        <begin position="1"/>
        <end position="23"/>
    </location>
</feature>
<dbReference type="PROSITE" id="PS00505">
    <property type="entry name" value="PEPCK_GTP"/>
    <property type="match status" value="1"/>
</dbReference>
<feature type="binding site" evidence="9">
    <location>
        <position position="407"/>
    </location>
    <ligand>
        <name>GTP</name>
        <dbReference type="ChEBI" id="CHEBI:37565"/>
    </ligand>
</feature>
<evidence type="ECO:0000256" key="2">
    <source>
        <dbReference type="ARBA" id="ARBA00022432"/>
    </source>
</evidence>
<dbReference type="HAMAP" id="MF_00452">
    <property type="entry name" value="PEPCK_GTP"/>
    <property type="match status" value="1"/>
</dbReference>
<evidence type="ECO:0000256" key="6">
    <source>
        <dbReference type="ARBA" id="ARBA00023134"/>
    </source>
</evidence>
<dbReference type="EMBL" id="BAAAOG010000001">
    <property type="protein sequence ID" value="GAA1945563.1"/>
    <property type="molecule type" value="Genomic_DNA"/>
</dbReference>
<comment type="function">
    <text evidence="9">Catalyzes the conversion of oxaloacetate (OAA) to phosphoenolpyruvate (PEP), the rate-limiting step in the metabolic pathway that produces glucose from lactate and other precursors derived from the citric acid cycle.</text>
</comment>
<dbReference type="InterPro" id="IPR018091">
    <property type="entry name" value="PEP_carboxykin_GTP_CS"/>
</dbReference>
<feature type="domain" description="Phosphoenolpyruvate carboxykinase C-terminal P-loop" evidence="11">
    <location>
        <begin position="264"/>
        <end position="620"/>
    </location>
</feature>
<evidence type="ECO:0000313" key="13">
    <source>
        <dbReference type="EMBL" id="GAA1945563.1"/>
    </source>
</evidence>
<keyword evidence="8 9" id="KW-0456">Lyase</keyword>
<comment type="caution">
    <text evidence="13">The sequence shown here is derived from an EMBL/GenBank/DDBJ whole genome shotgun (WGS) entry which is preliminary data.</text>
</comment>
<protein>
    <recommendedName>
        <fullName evidence="9">Phosphoenolpyruvate carboxykinase [GTP]</fullName>
        <shortName evidence="9">PEP carboxykinase</shortName>
        <shortName evidence="9">PEPCK</shortName>
        <ecNumber evidence="9">4.1.1.32</ecNumber>
    </recommendedName>
    <alternativeName>
        <fullName evidence="9">GTP-dependent phosphoenolpyruvate carboxykinase</fullName>
        <shortName evidence="9">GTP-PEPCK</shortName>
    </alternativeName>
</protein>
<dbReference type="EC" id="4.1.1.32" evidence="9"/>
<dbReference type="InterPro" id="IPR008209">
    <property type="entry name" value="PEP_carboxykinase_GTP"/>
</dbReference>
<keyword evidence="9" id="KW-0963">Cytoplasm</keyword>
<feature type="active site" evidence="9">
    <location>
        <position position="292"/>
    </location>
</feature>
<feature type="binding site" evidence="9">
    <location>
        <position position="315"/>
    </location>
    <ligand>
        <name>Mn(2+)</name>
        <dbReference type="ChEBI" id="CHEBI:29035"/>
    </ligand>
</feature>
<dbReference type="InterPro" id="IPR035077">
    <property type="entry name" value="PEP_carboxykinase_GTP_C"/>
</dbReference>
<dbReference type="SUPFAM" id="SSF53795">
    <property type="entry name" value="PEP carboxykinase-like"/>
    <property type="match status" value="1"/>
</dbReference>
<evidence type="ECO:0000259" key="11">
    <source>
        <dbReference type="Pfam" id="PF00821"/>
    </source>
</evidence>
<dbReference type="Pfam" id="PF17297">
    <property type="entry name" value="PEPCK_N"/>
    <property type="match status" value="1"/>
</dbReference>
<evidence type="ECO:0000256" key="8">
    <source>
        <dbReference type="ARBA" id="ARBA00023239"/>
    </source>
</evidence>
<dbReference type="CDD" id="cd00819">
    <property type="entry name" value="PEPCK_GTP"/>
    <property type="match status" value="1"/>
</dbReference>
<dbReference type="Proteomes" id="UP001499933">
    <property type="component" value="Unassembled WGS sequence"/>
</dbReference>
<dbReference type="NCBIfam" id="NF003253">
    <property type="entry name" value="PRK04210.1"/>
    <property type="match status" value="1"/>
</dbReference>
<keyword evidence="7 9" id="KW-0464">Manganese</keyword>
<evidence type="ECO:0000256" key="7">
    <source>
        <dbReference type="ARBA" id="ARBA00023211"/>
    </source>
</evidence>
<feature type="binding site" evidence="9">
    <location>
        <position position="290"/>
    </location>
    <ligand>
        <name>substrate</name>
    </ligand>
</feature>
<dbReference type="SUPFAM" id="SSF68923">
    <property type="entry name" value="PEP carboxykinase N-terminal domain"/>
    <property type="match status" value="1"/>
</dbReference>
<comment type="pathway">
    <text evidence="9">Carbohydrate biosynthesis; gluconeogenesis.</text>
</comment>
<evidence type="ECO:0000256" key="9">
    <source>
        <dbReference type="HAMAP-Rule" id="MF_00452"/>
    </source>
</evidence>
<dbReference type="Gene3D" id="3.40.449.10">
    <property type="entry name" value="Phosphoenolpyruvate Carboxykinase, domain 1"/>
    <property type="match status" value="1"/>
</dbReference>
<dbReference type="Gene3D" id="3.90.228.20">
    <property type="match status" value="1"/>
</dbReference>
<evidence type="ECO:0000256" key="1">
    <source>
        <dbReference type="ARBA" id="ARBA00005796"/>
    </source>
</evidence>
<name>A0ABN2Q8Z2_9MICO</name>
<evidence type="ECO:0000256" key="10">
    <source>
        <dbReference type="SAM" id="MobiDB-lite"/>
    </source>
</evidence>
<comment type="similarity">
    <text evidence="1 9">Belongs to the phosphoenolpyruvate carboxykinase [GTP] family.</text>
</comment>
<keyword evidence="6 9" id="KW-0342">GTP-binding</keyword>
<feature type="binding site" evidence="9">
    <location>
        <position position="268"/>
    </location>
    <ligand>
        <name>Mn(2+)</name>
        <dbReference type="ChEBI" id="CHEBI:29035"/>
    </ligand>
</feature>
<keyword evidence="4 9" id="KW-0547">Nucleotide-binding</keyword>
<feature type="binding site" evidence="9">
    <location>
        <begin position="239"/>
        <end position="241"/>
    </location>
    <ligand>
        <name>substrate</name>
    </ligand>
</feature>
<dbReference type="InterPro" id="IPR013035">
    <property type="entry name" value="PEP_carboxykinase_C"/>
</dbReference>
<reference evidence="13 14" key="1">
    <citation type="journal article" date="2019" name="Int. J. Syst. Evol. Microbiol.">
        <title>The Global Catalogue of Microorganisms (GCM) 10K type strain sequencing project: providing services to taxonomists for standard genome sequencing and annotation.</title>
        <authorList>
            <consortium name="The Broad Institute Genomics Platform"/>
            <consortium name="The Broad Institute Genome Sequencing Center for Infectious Disease"/>
            <person name="Wu L."/>
            <person name="Ma J."/>
        </authorList>
    </citation>
    <scope>NUCLEOTIDE SEQUENCE [LARGE SCALE GENOMIC DNA]</scope>
    <source>
        <strain evidence="13 14">JCM 14901</strain>
    </source>
</reference>
<accession>A0ABN2Q8Z2</accession>
<keyword evidence="3 9" id="KW-0479">Metal-binding</keyword>
<sequence length="626" mass="68696">MALADIFTRPADSGSTRPAASRTFGSLPAVHGDGMVALLAWVDEIAALTQPERVHWVDGSRAENDALLREMVEQGKLIKLNPEWRPGSYLARSHPSDVARTEGRTFIASESEQDAGPTNNWAAPDEILATITPLFEGSMRGRTMYVVPFSMGPVGGPLSQIGVQVTDSGYAVASIEIMTHVGADVLREIAGGAAWVKTVHSVGAPLEPGEQDVAWPCNDEKYIVHFPETLEVWSFGSGYGGNAILAKKCFALRIASVIGRKEGWLAEHMLLIRVIDPAGRQYHVAAAFPSACGKTNLAMLRPTIPGWRVETLGDDIAWLRPGEDGRLWAINPEAGFFGVAPGTGESTNVAAVETLWGNTIFTNVALRPDGDVWWEGLTDEAPAELTDWEGNPWTPQMGRPAAHPNSRFTVRAAQCPQIADDWDAPQGVPLDVILFGGRRATNVPLVVEATDWTHGVFMGSNISSERTAAAEGTVGELRRDPFAMLPFCGYNMADYFGHWLKVGQKLRFDRAPRVFQVNWFRKGTDGRFLWPGFGDNARVIDWIIRRIDGEVGAVDSPIGRLPRTEDLDLDGIDVPQADLDQLFAIDTESWLREADLTEEFYRTFDGRIPAPLWAELAALRYRLERA</sequence>
<gene>
    <name evidence="9" type="primary">pckG</name>
    <name evidence="13" type="ORF">GCM10009776_04330</name>
</gene>